<proteinExistence type="predicted"/>
<dbReference type="Gene3D" id="2.40.10.220">
    <property type="entry name" value="predicted glycosyltransferase like domains"/>
    <property type="match status" value="1"/>
</dbReference>
<dbReference type="Pfam" id="PF07238">
    <property type="entry name" value="PilZ"/>
    <property type="match status" value="1"/>
</dbReference>
<accession>A0A4R6NBN3</accession>
<dbReference type="SUPFAM" id="SSF141371">
    <property type="entry name" value="PilZ domain-like"/>
    <property type="match status" value="1"/>
</dbReference>
<dbReference type="EMBL" id="SNXE01000002">
    <property type="protein sequence ID" value="TDP12064.1"/>
    <property type="molecule type" value="Genomic_DNA"/>
</dbReference>
<dbReference type="GO" id="GO:0035438">
    <property type="term" value="F:cyclic-di-GMP binding"/>
    <property type="evidence" value="ECO:0007669"/>
    <property type="project" value="InterPro"/>
</dbReference>
<reference evidence="3 4" key="1">
    <citation type="submission" date="2019-03" db="EMBL/GenBank/DDBJ databases">
        <title>Genomic Encyclopedia of Type Strains, Phase IV (KMG-IV): sequencing the most valuable type-strain genomes for metagenomic binning, comparative biology and taxonomic classification.</title>
        <authorList>
            <person name="Goeker M."/>
        </authorList>
    </citation>
    <scope>NUCLEOTIDE SEQUENCE [LARGE SCALE GENOMIC DNA]</scope>
    <source>
        <strain evidence="3 4">DSM 25082</strain>
    </source>
</reference>
<evidence type="ECO:0000256" key="1">
    <source>
        <dbReference type="SAM" id="MobiDB-lite"/>
    </source>
</evidence>
<dbReference type="Proteomes" id="UP000295357">
    <property type="component" value="Unassembled WGS sequence"/>
</dbReference>
<feature type="region of interest" description="Disordered" evidence="1">
    <location>
        <begin position="1"/>
        <end position="22"/>
    </location>
</feature>
<dbReference type="InterPro" id="IPR009875">
    <property type="entry name" value="PilZ_domain"/>
</dbReference>
<gene>
    <name evidence="3" type="ORF">DFR39_102452</name>
</gene>
<feature type="domain" description="PilZ" evidence="2">
    <location>
        <begin position="20"/>
        <end position="133"/>
    </location>
</feature>
<evidence type="ECO:0000259" key="2">
    <source>
        <dbReference type="Pfam" id="PF07238"/>
    </source>
</evidence>
<protein>
    <submittedName>
        <fullName evidence="3">PilZ domain-containing protein</fullName>
    </submittedName>
</protein>
<evidence type="ECO:0000313" key="4">
    <source>
        <dbReference type="Proteomes" id="UP000295357"/>
    </source>
</evidence>
<sequence length="166" mass="19009">MTVMQPERSPTPQGQVPEAQRRRHDRVEFFLVPVQREQIPVWVFKPARHAEAAGGVVLDLSERGIRVLTRSEQPLEGSCYEMRLLLGEDERVPQFGARVRRVWSQPLSALGLCSGFEFQDADSEAEQFLRHHLSLPLTRGQPRWVRCVLYEHVSAGVWQPTPTSLE</sequence>
<dbReference type="AlphaFoldDB" id="A0A4R6NBN3"/>
<dbReference type="OrthoDB" id="5625505at2"/>
<organism evidence="3 4">
    <name type="scientific">Roseateles asaccharophilus</name>
    <dbReference type="NCBI Taxonomy" id="582607"/>
    <lineage>
        <taxon>Bacteria</taxon>
        <taxon>Pseudomonadati</taxon>
        <taxon>Pseudomonadota</taxon>
        <taxon>Betaproteobacteria</taxon>
        <taxon>Burkholderiales</taxon>
        <taxon>Sphaerotilaceae</taxon>
        <taxon>Roseateles</taxon>
    </lineage>
</organism>
<dbReference type="RefSeq" id="WP_133602814.1">
    <property type="nucleotide sequence ID" value="NZ_JAUFPJ010000002.1"/>
</dbReference>
<keyword evidence="4" id="KW-1185">Reference proteome</keyword>
<comment type="caution">
    <text evidence="3">The sequence shown here is derived from an EMBL/GenBank/DDBJ whole genome shotgun (WGS) entry which is preliminary data.</text>
</comment>
<evidence type="ECO:0000313" key="3">
    <source>
        <dbReference type="EMBL" id="TDP12064.1"/>
    </source>
</evidence>
<name>A0A4R6NBN3_9BURK</name>